<dbReference type="PROSITE" id="PS00108">
    <property type="entry name" value="PROTEIN_KINASE_ST"/>
    <property type="match status" value="1"/>
</dbReference>
<keyword evidence="1" id="KW-0723">Serine/threonine-protein kinase</keyword>
<organism evidence="11 12">
    <name type="scientific">Edaphochlamys debaryana</name>
    <dbReference type="NCBI Taxonomy" id="47281"/>
    <lineage>
        <taxon>Eukaryota</taxon>
        <taxon>Viridiplantae</taxon>
        <taxon>Chlorophyta</taxon>
        <taxon>core chlorophytes</taxon>
        <taxon>Chlorophyceae</taxon>
        <taxon>CS clade</taxon>
        <taxon>Chlamydomonadales</taxon>
        <taxon>Chlamydomonadales incertae sedis</taxon>
        <taxon>Edaphochlamys</taxon>
    </lineage>
</organism>
<name>A0A836C090_9CHLO</name>
<sequence>MAAVQQASALSPLARQKSASQAPALHVVDEFHSSSEEEEYDDEEQAAGPEDAHGDQKGKLSTWFKGLFKKDKSSNKSSKSSSRQGSATQVAGQSGHAPVTSPSGATTSKPVTPTTPPDASSQPYIVPPALRSKSLVSPNGTTALRPHSPKAPVADEGPSSARADAAAALDSPASRSKSMSLKSELSRLRNSPLQHSKSFTELSQKAKTVPKRGNEVLISSPTAPPRMQRADWSLRDYAVVEKMYKGYASSVYKAFCKRSGELVCLKAYDMAALCELNRFQIYREVQLHGKLGHPNVIGLYGAFQVDSQVVMVQEFADGGDLFTLLHRYGGRMPERQAVEMVLAPCLKVLLYLHEQGILHRDIKPENILFTRNMTFKLCDFGLAIDLRDERAVTRAGTLEYMAPEVLECPFKSRPIDNKENERLHYTAAVDAWAVGVLAYELLVGRPPFEAPEREGVEECIRRQVPRFPFGLSENARSFIATALQKDPDQRPTVLDMLNHPFVRSGPPPSRPASSAAPGAGGSGTQTHVVTATASAAAQAARPAGSATAAASLRPAPPGDHLPAVVAPAKAIGGGKVGASRAIAAAGGMDDDDLGVGALASRMKSYTAGKAIAISHQALQANRHVHLPHVGDDSAARSAGPQGGVGSHLGPGANSRPATPSGEHAPANPKLAALKNSATMVNRTASVSRLM</sequence>
<proteinExistence type="predicted"/>
<dbReference type="InterPro" id="IPR000719">
    <property type="entry name" value="Prot_kinase_dom"/>
</dbReference>
<dbReference type="GO" id="GO:0004674">
    <property type="term" value="F:protein serine/threonine kinase activity"/>
    <property type="evidence" value="ECO:0007669"/>
    <property type="project" value="UniProtKB-KW"/>
</dbReference>
<comment type="caution">
    <text evidence="11">The sequence shown here is derived from an EMBL/GenBank/DDBJ whole genome shotgun (WGS) entry which is preliminary data.</text>
</comment>
<dbReference type="AlphaFoldDB" id="A0A836C090"/>
<evidence type="ECO:0000256" key="1">
    <source>
        <dbReference type="ARBA" id="ARBA00022527"/>
    </source>
</evidence>
<feature type="cross-link" description="Glycyl lysine isopeptide (Lys-Gly) (interchain with G-Cter in SUMO2)" evidence="8">
    <location>
        <position position="363"/>
    </location>
</feature>
<protein>
    <recommendedName>
        <fullName evidence="10">Protein kinase domain-containing protein</fullName>
    </recommendedName>
</protein>
<keyword evidence="2" id="KW-0808">Transferase</keyword>
<keyword evidence="5 7" id="KW-0067">ATP-binding</keyword>
<dbReference type="Pfam" id="PF00069">
    <property type="entry name" value="Pkinase"/>
    <property type="match status" value="1"/>
</dbReference>
<feature type="binding site" evidence="7">
    <location>
        <position position="266"/>
    </location>
    <ligand>
        <name>ATP</name>
        <dbReference type="ChEBI" id="CHEBI:30616"/>
    </ligand>
</feature>
<feature type="region of interest" description="Disordered" evidence="9">
    <location>
        <begin position="630"/>
        <end position="676"/>
    </location>
</feature>
<dbReference type="InterPro" id="IPR011009">
    <property type="entry name" value="Kinase-like_dom_sf"/>
</dbReference>
<feature type="binding site" evidence="7">
    <location>
        <begin position="314"/>
        <end position="316"/>
    </location>
    <ligand>
        <name>ATP</name>
        <dbReference type="ChEBI" id="CHEBI:30616"/>
    </ligand>
</feature>
<dbReference type="SUPFAM" id="SSF56112">
    <property type="entry name" value="Protein kinase-like (PK-like)"/>
    <property type="match status" value="1"/>
</dbReference>
<dbReference type="PANTHER" id="PTHR24350">
    <property type="entry name" value="SERINE/THREONINE-PROTEIN KINASE IAL-RELATED"/>
    <property type="match status" value="1"/>
</dbReference>
<reference evidence="11" key="1">
    <citation type="journal article" date="2020" name="bioRxiv">
        <title>Comparative genomics of Chlamydomonas.</title>
        <authorList>
            <person name="Craig R.J."/>
            <person name="Hasan A.R."/>
            <person name="Ness R.W."/>
            <person name="Keightley P.D."/>
        </authorList>
    </citation>
    <scope>NUCLEOTIDE SEQUENCE</scope>
    <source>
        <strain evidence="11">CCAP 11/70</strain>
    </source>
</reference>
<feature type="compositionally biased region" description="Polar residues" evidence="9">
    <location>
        <begin position="83"/>
        <end position="92"/>
    </location>
</feature>
<feature type="binding site" evidence="7">
    <location>
        <position position="379"/>
    </location>
    <ligand>
        <name>ATP</name>
        <dbReference type="ChEBI" id="CHEBI:30616"/>
    </ligand>
</feature>
<evidence type="ECO:0000313" key="11">
    <source>
        <dbReference type="EMBL" id="KAG2494233.1"/>
    </source>
</evidence>
<evidence type="ECO:0000256" key="8">
    <source>
        <dbReference type="PIRSR" id="PIRSR630616-3"/>
    </source>
</evidence>
<keyword evidence="4" id="KW-0418">Kinase</keyword>
<feature type="binding site" evidence="7">
    <location>
        <begin position="365"/>
        <end position="366"/>
    </location>
    <ligand>
        <name>ATP</name>
        <dbReference type="ChEBI" id="CHEBI:30616"/>
    </ligand>
</feature>
<gene>
    <name evidence="11" type="ORF">HYH03_007588</name>
</gene>
<dbReference type="InterPro" id="IPR008271">
    <property type="entry name" value="Ser/Thr_kinase_AS"/>
</dbReference>
<dbReference type="FunFam" id="1.10.510.10:FF:000813">
    <property type="entry name" value="Aurora-like kinase"/>
    <property type="match status" value="1"/>
</dbReference>
<evidence type="ECO:0000313" key="12">
    <source>
        <dbReference type="Proteomes" id="UP000612055"/>
    </source>
</evidence>
<feature type="active site" description="Proton acceptor" evidence="6">
    <location>
        <position position="361"/>
    </location>
</feature>
<evidence type="ECO:0000256" key="4">
    <source>
        <dbReference type="ARBA" id="ARBA00022777"/>
    </source>
</evidence>
<evidence type="ECO:0000256" key="7">
    <source>
        <dbReference type="PIRSR" id="PIRSR630616-2"/>
    </source>
</evidence>
<dbReference type="Gene3D" id="1.10.510.10">
    <property type="entry name" value="Transferase(Phosphotransferase) domain 1"/>
    <property type="match status" value="1"/>
</dbReference>
<feature type="compositionally biased region" description="Polar residues" evidence="9">
    <location>
        <begin position="177"/>
        <end position="191"/>
    </location>
</feature>
<evidence type="ECO:0000256" key="3">
    <source>
        <dbReference type="ARBA" id="ARBA00022741"/>
    </source>
</evidence>
<feature type="domain" description="Protein kinase" evidence="10">
    <location>
        <begin position="237"/>
        <end position="502"/>
    </location>
</feature>
<feature type="compositionally biased region" description="Acidic residues" evidence="9">
    <location>
        <begin position="36"/>
        <end position="45"/>
    </location>
</feature>
<evidence type="ECO:0000256" key="6">
    <source>
        <dbReference type="PIRSR" id="PIRSR630616-1"/>
    </source>
</evidence>
<feature type="region of interest" description="Disordered" evidence="9">
    <location>
        <begin position="1"/>
        <end position="191"/>
    </location>
</feature>
<dbReference type="GO" id="GO:0005524">
    <property type="term" value="F:ATP binding"/>
    <property type="evidence" value="ECO:0007669"/>
    <property type="project" value="UniProtKB-KW"/>
</dbReference>
<keyword evidence="3 7" id="KW-0547">Nucleotide-binding</keyword>
<dbReference type="PROSITE" id="PS50011">
    <property type="entry name" value="PROTEIN_KINASE_DOM"/>
    <property type="match status" value="1"/>
</dbReference>
<dbReference type="EMBL" id="JAEHOE010000032">
    <property type="protein sequence ID" value="KAG2494233.1"/>
    <property type="molecule type" value="Genomic_DNA"/>
</dbReference>
<feature type="compositionally biased region" description="Low complexity" evidence="9">
    <location>
        <begin position="158"/>
        <end position="176"/>
    </location>
</feature>
<evidence type="ECO:0000256" key="5">
    <source>
        <dbReference type="ARBA" id="ARBA00022840"/>
    </source>
</evidence>
<evidence type="ECO:0000259" key="10">
    <source>
        <dbReference type="PROSITE" id="PS50011"/>
    </source>
</evidence>
<keyword evidence="12" id="KW-1185">Reference proteome</keyword>
<dbReference type="InterPro" id="IPR030616">
    <property type="entry name" value="Aur-like"/>
</dbReference>
<feature type="region of interest" description="Disordered" evidence="9">
    <location>
        <begin position="498"/>
        <end position="525"/>
    </location>
</feature>
<evidence type="ECO:0000256" key="9">
    <source>
        <dbReference type="SAM" id="MobiDB-lite"/>
    </source>
</evidence>
<accession>A0A836C090</accession>
<dbReference type="SMART" id="SM00220">
    <property type="entry name" value="S_TKc"/>
    <property type="match status" value="1"/>
</dbReference>
<evidence type="ECO:0000256" key="2">
    <source>
        <dbReference type="ARBA" id="ARBA00022679"/>
    </source>
</evidence>
<dbReference type="Proteomes" id="UP000612055">
    <property type="component" value="Unassembled WGS sequence"/>
</dbReference>
<dbReference type="OrthoDB" id="40902at2759"/>